<dbReference type="Proteomes" id="UP000076078">
    <property type="component" value="Unassembled WGS sequence"/>
</dbReference>
<dbReference type="EMBL" id="LODT01000013">
    <property type="protein sequence ID" value="KYR00673.1"/>
    <property type="molecule type" value="Genomic_DNA"/>
</dbReference>
<keyword evidence="2" id="KW-1185">Reference proteome</keyword>
<sequence length="244" mass="28590">MSLVISIWVELDGEPNKPIKVISKEDIADVEDYILIHPRFKDRFTSFNLVQVERTVEGVETEGIALSTWRKLNTLDENYHIDGVVQTRLRIKLVQPPQTSSSHKRKGMDDETLSEKYESLKKYTRLLEMDNEAKDNGRESDQSSFHRQASAPFPTLSIGFVMEVVTLDLEYSKERFEHIWFNNGTKCGWILDVSKRMIYQRQHQNSDWDIGYQWNSEYASNIQIPICKDFSFNFNQLNQTLNEQ</sequence>
<dbReference type="AlphaFoldDB" id="A0A152A338"/>
<name>A0A152A338_TIELA</name>
<reference evidence="1 2" key="1">
    <citation type="submission" date="2015-12" db="EMBL/GenBank/DDBJ databases">
        <title>Dictyostelia acquired genes for synthesis and detection of signals that induce cell-type specialization by lateral gene transfer from prokaryotes.</title>
        <authorList>
            <person name="Gloeckner G."/>
            <person name="Schaap P."/>
        </authorList>
    </citation>
    <scope>NUCLEOTIDE SEQUENCE [LARGE SCALE GENOMIC DNA]</scope>
    <source>
        <strain evidence="1 2">TK</strain>
    </source>
</reference>
<evidence type="ECO:0000313" key="2">
    <source>
        <dbReference type="Proteomes" id="UP000076078"/>
    </source>
</evidence>
<comment type="caution">
    <text evidence="1">The sequence shown here is derived from an EMBL/GenBank/DDBJ whole genome shotgun (WGS) entry which is preliminary data.</text>
</comment>
<organism evidence="1 2">
    <name type="scientific">Tieghemostelium lacteum</name>
    <name type="common">Slime mold</name>
    <name type="synonym">Dictyostelium lacteum</name>
    <dbReference type="NCBI Taxonomy" id="361077"/>
    <lineage>
        <taxon>Eukaryota</taxon>
        <taxon>Amoebozoa</taxon>
        <taxon>Evosea</taxon>
        <taxon>Eumycetozoa</taxon>
        <taxon>Dictyostelia</taxon>
        <taxon>Dictyosteliales</taxon>
        <taxon>Raperosteliaceae</taxon>
        <taxon>Tieghemostelium</taxon>
    </lineage>
</organism>
<accession>A0A152A338</accession>
<protein>
    <submittedName>
        <fullName evidence="1">Uncharacterized protein</fullName>
    </submittedName>
</protein>
<evidence type="ECO:0000313" key="1">
    <source>
        <dbReference type="EMBL" id="KYR00673.1"/>
    </source>
</evidence>
<gene>
    <name evidence="1" type="ORF">DLAC_02708</name>
</gene>
<dbReference type="InParanoid" id="A0A152A338"/>
<proteinExistence type="predicted"/>